<dbReference type="InParanoid" id="A0A1B7MEU7"/>
<dbReference type="EMBL" id="KV449577">
    <property type="protein sequence ID" value="OAX31132.1"/>
    <property type="molecule type" value="Genomic_DNA"/>
</dbReference>
<sequence length="160" mass="17237">MSLTPRKVSLLSLKPHKNEPSLRIRNSSAALIAALLFTQLTPAPFGALVSTKIHTPTPSPSKSIKSPQSQKRRHVLIRPHSHSARSPRTLPLLCPPPLAPFNISGPTPPPFSSLNSSTGISQTPFPLSAYRGKHSASTGYAFNGSVLSRLTKDDDEDDNE</sequence>
<evidence type="ECO:0000313" key="2">
    <source>
        <dbReference type="EMBL" id="OAX31132.1"/>
    </source>
</evidence>
<evidence type="ECO:0000313" key="3">
    <source>
        <dbReference type="Proteomes" id="UP000092154"/>
    </source>
</evidence>
<feature type="compositionally biased region" description="Basic residues" evidence="1">
    <location>
        <begin position="70"/>
        <end position="85"/>
    </location>
</feature>
<accession>A0A1B7MEU7</accession>
<protein>
    <submittedName>
        <fullName evidence="2">Uncharacterized protein</fullName>
    </submittedName>
</protein>
<feature type="region of interest" description="Disordered" evidence="1">
    <location>
        <begin position="99"/>
        <end position="118"/>
    </location>
</feature>
<feature type="compositionally biased region" description="Polar residues" evidence="1">
    <location>
        <begin position="136"/>
        <end position="148"/>
    </location>
</feature>
<evidence type="ECO:0000256" key="1">
    <source>
        <dbReference type="SAM" id="MobiDB-lite"/>
    </source>
</evidence>
<dbReference type="AlphaFoldDB" id="A0A1B7MEU7"/>
<reference evidence="2 3" key="1">
    <citation type="submission" date="2016-06" db="EMBL/GenBank/DDBJ databases">
        <title>Comparative genomics of the ectomycorrhizal sister species Rhizopogon vinicolor and Rhizopogon vesiculosus (Basidiomycota: Boletales) reveals a divergence of the mating type B locus.</title>
        <authorList>
            <consortium name="DOE Joint Genome Institute"/>
            <person name="Mujic A.B."/>
            <person name="Kuo A."/>
            <person name="Tritt A."/>
            <person name="Lipzen A."/>
            <person name="Chen C."/>
            <person name="Johnson J."/>
            <person name="Sharma A."/>
            <person name="Barry K."/>
            <person name="Grigoriev I.V."/>
            <person name="Spatafora J.W."/>
        </authorList>
    </citation>
    <scope>NUCLEOTIDE SEQUENCE [LARGE SCALE GENOMIC DNA]</scope>
    <source>
        <strain evidence="2 3">AM-OR11-026</strain>
    </source>
</reference>
<name>A0A1B7MEU7_9AGAM</name>
<proteinExistence type="predicted"/>
<gene>
    <name evidence="2" type="ORF">K503DRAFT_777822</name>
</gene>
<feature type="region of interest" description="Disordered" evidence="1">
    <location>
        <begin position="51"/>
        <end position="91"/>
    </location>
</feature>
<dbReference type="Proteomes" id="UP000092154">
    <property type="component" value="Unassembled WGS sequence"/>
</dbReference>
<organism evidence="2 3">
    <name type="scientific">Rhizopogon vinicolor AM-OR11-026</name>
    <dbReference type="NCBI Taxonomy" id="1314800"/>
    <lineage>
        <taxon>Eukaryota</taxon>
        <taxon>Fungi</taxon>
        <taxon>Dikarya</taxon>
        <taxon>Basidiomycota</taxon>
        <taxon>Agaricomycotina</taxon>
        <taxon>Agaricomycetes</taxon>
        <taxon>Agaricomycetidae</taxon>
        <taxon>Boletales</taxon>
        <taxon>Suillineae</taxon>
        <taxon>Rhizopogonaceae</taxon>
        <taxon>Rhizopogon</taxon>
    </lineage>
</organism>
<feature type="region of interest" description="Disordered" evidence="1">
    <location>
        <begin position="136"/>
        <end position="160"/>
    </location>
</feature>
<keyword evidence="3" id="KW-1185">Reference proteome</keyword>
<feature type="compositionally biased region" description="Low complexity" evidence="1">
    <location>
        <begin position="51"/>
        <end position="69"/>
    </location>
</feature>
<dbReference type="OrthoDB" id="3248709at2759"/>